<evidence type="ECO:0000313" key="3">
    <source>
        <dbReference type="EnsemblMetazoa" id="XP_014242512.2"/>
    </source>
</evidence>
<dbReference type="Pfam" id="PF00379">
    <property type="entry name" value="Chitin_bind_4"/>
    <property type="match status" value="1"/>
</dbReference>
<evidence type="ECO:0000256" key="2">
    <source>
        <dbReference type="PROSITE-ProRule" id="PRU00497"/>
    </source>
</evidence>
<dbReference type="OrthoDB" id="6427684at2759"/>
<dbReference type="PROSITE" id="PS00233">
    <property type="entry name" value="CHIT_BIND_RR_1"/>
    <property type="match status" value="1"/>
</dbReference>
<evidence type="ECO:0000313" key="4">
    <source>
        <dbReference type="Proteomes" id="UP000494040"/>
    </source>
</evidence>
<dbReference type="GO" id="GO:0042302">
    <property type="term" value="F:structural constituent of cuticle"/>
    <property type="evidence" value="ECO:0007669"/>
    <property type="project" value="UniProtKB-UniRule"/>
</dbReference>
<evidence type="ECO:0000256" key="1">
    <source>
        <dbReference type="ARBA" id="ARBA00022460"/>
    </source>
</evidence>
<dbReference type="OMA" id="TENTMSK"/>
<dbReference type="GO" id="GO:0005615">
    <property type="term" value="C:extracellular space"/>
    <property type="evidence" value="ECO:0007669"/>
    <property type="project" value="TreeGrafter"/>
</dbReference>
<dbReference type="AlphaFoldDB" id="A0A8I6TC21"/>
<dbReference type="PANTHER" id="PTHR12236">
    <property type="entry name" value="STRUCTURAL CONTITUENT OF CUTICLE"/>
    <property type="match status" value="1"/>
</dbReference>
<dbReference type="PRINTS" id="PR00947">
    <property type="entry name" value="CUTICLE"/>
</dbReference>
<dbReference type="GO" id="GO:0031012">
    <property type="term" value="C:extracellular matrix"/>
    <property type="evidence" value="ECO:0007669"/>
    <property type="project" value="TreeGrafter"/>
</dbReference>
<protein>
    <submittedName>
        <fullName evidence="3">Uncharacterized protein</fullName>
    </submittedName>
</protein>
<dbReference type="PROSITE" id="PS51155">
    <property type="entry name" value="CHIT_BIND_RR_2"/>
    <property type="match status" value="1"/>
</dbReference>
<accession>A0A8I6TC21</accession>
<keyword evidence="4" id="KW-1185">Reference proteome</keyword>
<dbReference type="EnsemblMetazoa" id="XM_014387026.2">
    <property type="protein sequence ID" value="XP_014242512.2"/>
    <property type="gene ID" value="LOC106662755"/>
</dbReference>
<dbReference type="GeneID" id="106662755"/>
<dbReference type="RefSeq" id="XP_014242512.2">
    <property type="nucleotide sequence ID" value="XM_014387026.2"/>
</dbReference>
<dbReference type="InterPro" id="IPR051217">
    <property type="entry name" value="Insect_Cuticle_Struc_Prot"/>
</dbReference>
<dbReference type="InterPro" id="IPR031311">
    <property type="entry name" value="CHIT_BIND_RR_consensus"/>
</dbReference>
<proteinExistence type="predicted"/>
<dbReference type="Proteomes" id="UP000494040">
    <property type="component" value="Unassembled WGS sequence"/>
</dbReference>
<organism evidence="3 4">
    <name type="scientific">Cimex lectularius</name>
    <name type="common">Bed bug</name>
    <name type="synonym">Acanthia lectularia</name>
    <dbReference type="NCBI Taxonomy" id="79782"/>
    <lineage>
        <taxon>Eukaryota</taxon>
        <taxon>Metazoa</taxon>
        <taxon>Ecdysozoa</taxon>
        <taxon>Arthropoda</taxon>
        <taxon>Hexapoda</taxon>
        <taxon>Insecta</taxon>
        <taxon>Pterygota</taxon>
        <taxon>Neoptera</taxon>
        <taxon>Paraneoptera</taxon>
        <taxon>Hemiptera</taxon>
        <taxon>Heteroptera</taxon>
        <taxon>Panheteroptera</taxon>
        <taxon>Cimicomorpha</taxon>
        <taxon>Cimicidae</taxon>
        <taxon>Cimex</taxon>
    </lineage>
</organism>
<name>A0A8I6TC21_CIMLE</name>
<reference evidence="3" key="1">
    <citation type="submission" date="2022-01" db="UniProtKB">
        <authorList>
            <consortium name="EnsemblMetazoa"/>
        </authorList>
    </citation>
    <scope>IDENTIFICATION</scope>
</reference>
<dbReference type="PANTHER" id="PTHR12236:SF95">
    <property type="entry name" value="CUTICULAR PROTEIN 76BD, ISOFORM C-RELATED"/>
    <property type="match status" value="1"/>
</dbReference>
<dbReference type="KEGG" id="clec:106662755"/>
<keyword evidence="1 2" id="KW-0193">Cuticle</keyword>
<dbReference type="InterPro" id="IPR000618">
    <property type="entry name" value="Insect_cuticle"/>
</dbReference>
<sequence length="187" mass="20069">MYRCPTRSKTRACYVPCKLYKLATQCTAASVNRQPKTENTMSKGLTIAVALAVVGCITAYPQHGGYGGGFGGSLSDGGAYGGGHDAEGGGGGYQSDHGHGHGHHVDYFAPAHYAFEYDVHDPHTGDVKSQHETRKGDDVKGFYTLKEADGTVREVHYTADKHNGFNAVVKRTGHAVHLQHYGHGDEH</sequence>